<dbReference type="InterPro" id="IPR008475">
    <property type="entry name" value="PLipase_C_C"/>
</dbReference>
<dbReference type="PANTHER" id="PTHR31956">
    <property type="entry name" value="NON-SPECIFIC PHOSPHOLIPASE C4-RELATED"/>
    <property type="match status" value="1"/>
</dbReference>
<proteinExistence type="inferred from homology"/>
<dbReference type="EC" id="3.1.4.3" evidence="2"/>
<dbReference type="PROSITE" id="PS51318">
    <property type="entry name" value="TAT"/>
    <property type="match status" value="1"/>
</dbReference>
<dbReference type="InterPro" id="IPR006311">
    <property type="entry name" value="TAT_signal"/>
</dbReference>
<sequence>MSTDSKDITRRDFLAGLTGAAALTACGSEGDESPIPGGPLDGSPGNADGPSPDGSSPTNPRGGSLADIEHVVILMQENRSFDHYYGAMRGVRGFADRAAVPLSTGRSVLYQPDKWRVFDGKYLLPFHVDTKTTNGQQLADLAHGWSDQHNAVADGANDGWVSVKGELTMAYFTQADVPFHQALADAFTICDHNFCSVLGPTTPNRLHLFTGTIDADGKYGRPTTGNPSDYKPVLSWTTYPERLQEKGITWKVYSNHEVGDDPSGHPFVGDYGDNPLWLFHAYHDALKDPAKKDLADRAGVREEWEPDSGKGKDVNHVLADFINDCNANALPKVSWIVAPYGYTEHPTARPVDGAAYIQGVLNALWAHPEIWAKTAVIINYDENDGFFDHVPPPLAPPNTPGEWVEGKPVGFGPRVPMLIISPWSRGGWVNSQVFDHTSVIRFLEKLTGVVEPNISNWRRTISGDLTSCFDFTTKDTSIPELPDTAVLRKQADDAQGSLPPPLPPLPGQQKVPVQESGTRKARPLPYQPVAKATVDAANAKVSLSIDNQGDAALQLFAYDALNLATPGRYDVGPKGNATASISVTDREKKYALTLLGPNRFLAQFSGTLDAPSAGVEVLPSIGGDPASPKLTLTFTNASAAPVTVTVKALYYRNDGPWTYVLEPGQTTSNTWDPLSDSQGWYDLDASIDADPSFRRRFSGRLENGREGITG</sequence>
<dbReference type="Pfam" id="PF04185">
    <property type="entry name" value="Phosphoesterase"/>
    <property type="match status" value="1"/>
</dbReference>
<evidence type="ECO:0000256" key="4">
    <source>
        <dbReference type="SAM" id="MobiDB-lite"/>
    </source>
</evidence>
<dbReference type="InterPro" id="IPR007312">
    <property type="entry name" value="Phosphoesterase"/>
</dbReference>
<dbReference type="PROSITE" id="PS51257">
    <property type="entry name" value="PROKAR_LIPOPROTEIN"/>
    <property type="match status" value="1"/>
</dbReference>
<keyword evidence="3" id="KW-0378">Hydrolase</keyword>
<protein>
    <recommendedName>
        <fullName evidence="2">phospholipase C</fullName>
        <ecNumber evidence="2">3.1.4.3</ecNumber>
    </recommendedName>
</protein>
<evidence type="ECO:0000313" key="7">
    <source>
        <dbReference type="Proteomes" id="UP001379533"/>
    </source>
</evidence>
<gene>
    <name evidence="6" type="ORF">LZC95_30140</name>
</gene>
<evidence type="ECO:0000313" key="6">
    <source>
        <dbReference type="EMBL" id="WXA90701.1"/>
    </source>
</evidence>
<organism evidence="6 7">
    <name type="scientific">Pendulispora brunnea</name>
    <dbReference type="NCBI Taxonomy" id="2905690"/>
    <lineage>
        <taxon>Bacteria</taxon>
        <taxon>Pseudomonadati</taxon>
        <taxon>Myxococcota</taxon>
        <taxon>Myxococcia</taxon>
        <taxon>Myxococcales</taxon>
        <taxon>Sorangiineae</taxon>
        <taxon>Pendulisporaceae</taxon>
        <taxon>Pendulispora</taxon>
    </lineage>
</organism>
<feature type="domain" description="Bacterial phospholipase C C-terminal" evidence="5">
    <location>
        <begin position="624"/>
        <end position="700"/>
    </location>
</feature>
<comment type="similarity">
    <text evidence="1">Belongs to the bacterial phospholipase C family.</text>
</comment>
<dbReference type="InterPro" id="IPR017767">
    <property type="entry name" value="PC-PLC"/>
</dbReference>
<reference evidence="6 7" key="1">
    <citation type="submission" date="2021-12" db="EMBL/GenBank/DDBJ databases">
        <title>Discovery of the Pendulisporaceae a myxobacterial family with distinct sporulation behavior and unique specialized metabolism.</title>
        <authorList>
            <person name="Garcia R."/>
            <person name="Popoff A."/>
            <person name="Bader C.D."/>
            <person name="Loehr J."/>
            <person name="Walesch S."/>
            <person name="Walt C."/>
            <person name="Boldt J."/>
            <person name="Bunk B."/>
            <person name="Haeckl F.J.F.P.J."/>
            <person name="Gunesch A.P."/>
            <person name="Birkelbach J."/>
            <person name="Nuebel U."/>
            <person name="Pietschmann T."/>
            <person name="Bach T."/>
            <person name="Mueller R."/>
        </authorList>
    </citation>
    <scope>NUCLEOTIDE SEQUENCE [LARGE SCALE GENOMIC DNA]</scope>
    <source>
        <strain evidence="6 7">MSr12523</strain>
    </source>
</reference>
<dbReference type="Gene3D" id="3.40.720.10">
    <property type="entry name" value="Alkaline Phosphatase, subunit A"/>
    <property type="match status" value="2"/>
</dbReference>
<feature type="region of interest" description="Disordered" evidence="4">
    <location>
        <begin position="492"/>
        <end position="520"/>
    </location>
</feature>
<evidence type="ECO:0000256" key="1">
    <source>
        <dbReference type="ARBA" id="ARBA00009717"/>
    </source>
</evidence>
<dbReference type="EMBL" id="CP089982">
    <property type="protein sequence ID" value="WXA90701.1"/>
    <property type="molecule type" value="Genomic_DNA"/>
</dbReference>
<name>A0ABZ2JWC3_9BACT</name>
<dbReference type="RefSeq" id="WP_394841319.1">
    <property type="nucleotide sequence ID" value="NZ_CP089982.1"/>
</dbReference>
<keyword evidence="7" id="KW-1185">Reference proteome</keyword>
<evidence type="ECO:0000256" key="3">
    <source>
        <dbReference type="ARBA" id="ARBA00022801"/>
    </source>
</evidence>
<dbReference type="NCBIfam" id="TIGR01409">
    <property type="entry name" value="TAT_signal_seq"/>
    <property type="match status" value="1"/>
</dbReference>
<feature type="region of interest" description="Disordered" evidence="4">
    <location>
        <begin position="25"/>
        <end position="63"/>
    </location>
</feature>
<evidence type="ECO:0000256" key="2">
    <source>
        <dbReference type="ARBA" id="ARBA00012018"/>
    </source>
</evidence>
<dbReference type="Proteomes" id="UP001379533">
    <property type="component" value="Chromosome"/>
</dbReference>
<evidence type="ECO:0000259" key="5">
    <source>
        <dbReference type="Pfam" id="PF05506"/>
    </source>
</evidence>
<dbReference type="InterPro" id="IPR019546">
    <property type="entry name" value="TAT_signal_bac_arc"/>
</dbReference>
<dbReference type="Pfam" id="PF05506">
    <property type="entry name" value="PLipase_C_C"/>
    <property type="match status" value="2"/>
</dbReference>
<accession>A0ABZ2JWC3</accession>
<dbReference type="NCBIfam" id="TIGR03396">
    <property type="entry name" value="PC_PLC"/>
    <property type="match status" value="1"/>
</dbReference>
<dbReference type="CDD" id="cd16014">
    <property type="entry name" value="PLC"/>
    <property type="match status" value="1"/>
</dbReference>
<feature type="domain" description="Bacterial phospholipase C C-terminal" evidence="5">
    <location>
        <begin position="521"/>
        <end position="606"/>
    </location>
</feature>
<dbReference type="InterPro" id="IPR017850">
    <property type="entry name" value="Alkaline_phosphatase_core_sf"/>
</dbReference>
<dbReference type="PANTHER" id="PTHR31956:SF1">
    <property type="entry name" value="NON-SPECIFIC PHOSPHOLIPASE C1"/>
    <property type="match status" value="1"/>
</dbReference>